<evidence type="ECO:0000259" key="6">
    <source>
        <dbReference type="Pfam" id="PF01826"/>
    </source>
</evidence>
<keyword evidence="7" id="KW-1185">Reference proteome</keyword>
<dbReference type="CDD" id="cd19941">
    <property type="entry name" value="TIL"/>
    <property type="match status" value="2"/>
</dbReference>
<comment type="similarity">
    <text evidence="1">Belongs to the serine protease inhibitor-like (TIL domain-containing) family.</text>
</comment>
<feature type="domain" description="TIL" evidence="6">
    <location>
        <begin position="89"/>
        <end position="142"/>
    </location>
</feature>
<keyword evidence="3" id="KW-0722">Serine protease inhibitor</keyword>
<dbReference type="KEGG" id="dqu:106744894"/>
<dbReference type="RefSeq" id="XP_014475514.1">
    <property type="nucleotide sequence ID" value="XM_014620028.1"/>
</dbReference>
<evidence type="ECO:0000256" key="5">
    <source>
        <dbReference type="SAM" id="SignalP"/>
    </source>
</evidence>
<dbReference type="PANTHER" id="PTHR23259">
    <property type="entry name" value="RIDDLE"/>
    <property type="match status" value="1"/>
</dbReference>
<dbReference type="InterPro" id="IPR002919">
    <property type="entry name" value="TIL_dom"/>
</dbReference>
<dbReference type="Proteomes" id="UP000515204">
    <property type="component" value="Unplaced"/>
</dbReference>
<feature type="chain" id="PRO_5044646739" evidence="5">
    <location>
        <begin position="21"/>
        <end position="142"/>
    </location>
</feature>
<evidence type="ECO:0000256" key="3">
    <source>
        <dbReference type="ARBA" id="ARBA00022900"/>
    </source>
</evidence>
<feature type="signal peptide" evidence="5">
    <location>
        <begin position="1"/>
        <end position="20"/>
    </location>
</feature>
<dbReference type="Gene3D" id="2.10.25.10">
    <property type="entry name" value="Laminin"/>
    <property type="match status" value="2"/>
</dbReference>
<evidence type="ECO:0000256" key="4">
    <source>
        <dbReference type="ARBA" id="ARBA00023157"/>
    </source>
</evidence>
<sequence>MSRTVLILLVVGTVLSIANGLSLLKCKKNEEWTECGSWCQPTCCEKEPKVCPAVCVRRCQCKSGYLRNSRGECVLPCDCNCTATSQRRCGRHEKWTTCGTPCSSGCSSQTRRACAQQCFTGCQCKQGFLLNAAGVCVPRNKC</sequence>
<accession>A0A6P3XB73</accession>
<evidence type="ECO:0000313" key="9">
    <source>
        <dbReference type="RefSeq" id="XP_014475512.1"/>
    </source>
</evidence>
<dbReference type="RefSeq" id="XP_014475511.1">
    <property type="nucleotide sequence ID" value="XM_014620025.1"/>
</dbReference>
<evidence type="ECO:0000313" key="8">
    <source>
        <dbReference type="RefSeq" id="XP_014475511.1"/>
    </source>
</evidence>
<dbReference type="Pfam" id="PF01826">
    <property type="entry name" value="TIL"/>
    <property type="match status" value="2"/>
</dbReference>
<organism evidence="7 9">
    <name type="scientific">Dinoponera quadriceps</name>
    <name type="common">South American ant</name>
    <dbReference type="NCBI Taxonomy" id="609295"/>
    <lineage>
        <taxon>Eukaryota</taxon>
        <taxon>Metazoa</taxon>
        <taxon>Ecdysozoa</taxon>
        <taxon>Arthropoda</taxon>
        <taxon>Hexapoda</taxon>
        <taxon>Insecta</taxon>
        <taxon>Pterygota</taxon>
        <taxon>Neoptera</taxon>
        <taxon>Endopterygota</taxon>
        <taxon>Hymenoptera</taxon>
        <taxon>Apocrita</taxon>
        <taxon>Aculeata</taxon>
        <taxon>Formicoidea</taxon>
        <taxon>Formicidae</taxon>
        <taxon>Ponerinae</taxon>
        <taxon>Ponerini</taxon>
        <taxon>Dinoponera</taxon>
    </lineage>
</organism>
<dbReference type="AlphaFoldDB" id="A0A6P3XB73"/>
<evidence type="ECO:0000256" key="1">
    <source>
        <dbReference type="ARBA" id="ARBA00007611"/>
    </source>
</evidence>
<dbReference type="RefSeq" id="XP_014475513.1">
    <property type="nucleotide sequence ID" value="XM_014620027.1"/>
</dbReference>
<reference evidence="8 9" key="1">
    <citation type="submission" date="2025-04" db="UniProtKB">
        <authorList>
            <consortium name="RefSeq"/>
        </authorList>
    </citation>
    <scope>IDENTIFICATION</scope>
</reference>
<keyword evidence="2" id="KW-0646">Protease inhibitor</keyword>
<dbReference type="InterPro" id="IPR051368">
    <property type="entry name" value="SerProtInhib-TIL_Domain"/>
</dbReference>
<evidence type="ECO:0000313" key="10">
    <source>
        <dbReference type="RefSeq" id="XP_014475513.1"/>
    </source>
</evidence>
<name>A0A6P3XB73_DINQU</name>
<dbReference type="GeneID" id="106744894"/>
<dbReference type="RefSeq" id="XP_014475512.1">
    <property type="nucleotide sequence ID" value="XM_014620026.1"/>
</dbReference>
<dbReference type="InterPro" id="IPR036084">
    <property type="entry name" value="Ser_inhib-like_sf"/>
</dbReference>
<evidence type="ECO:0000313" key="11">
    <source>
        <dbReference type="RefSeq" id="XP_014475514.1"/>
    </source>
</evidence>
<keyword evidence="4" id="KW-1015">Disulfide bond</keyword>
<keyword evidence="5" id="KW-0732">Signal</keyword>
<proteinExistence type="inferred from homology"/>
<evidence type="ECO:0000256" key="2">
    <source>
        <dbReference type="ARBA" id="ARBA00022690"/>
    </source>
</evidence>
<dbReference type="OrthoDB" id="7548978at2759"/>
<dbReference type="GO" id="GO:0004867">
    <property type="term" value="F:serine-type endopeptidase inhibitor activity"/>
    <property type="evidence" value="ECO:0007669"/>
    <property type="project" value="UniProtKB-KW"/>
</dbReference>
<gene>
    <name evidence="8 9 10 11" type="primary">LOC106744894</name>
</gene>
<evidence type="ECO:0000313" key="7">
    <source>
        <dbReference type="Proteomes" id="UP000515204"/>
    </source>
</evidence>
<feature type="domain" description="TIL" evidence="6">
    <location>
        <begin position="26"/>
        <end position="79"/>
    </location>
</feature>
<protein>
    <submittedName>
        <fullName evidence="8 9">Venom peptide BmKAPI-like</fullName>
    </submittedName>
</protein>
<dbReference type="PANTHER" id="PTHR23259:SF70">
    <property type="entry name" value="ACCESSORY GLAND PROTEIN ACP62F-RELATED"/>
    <property type="match status" value="1"/>
</dbReference>
<dbReference type="SUPFAM" id="SSF57567">
    <property type="entry name" value="Serine protease inhibitors"/>
    <property type="match status" value="2"/>
</dbReference>